<dbReference type="AlphaFoldDB" id="A0AAP6X6M5"/>
<feature type="binding site" evidence="11">
    <location>
        <begin position="154"/>
        <end position="158"/>
    </location>
    <ligand>
        <name>NADP(+)</name>
        <dbReference type="ChEBI" id="CHEBI:58349"/>
    </ligand>
</feature>
<accession>A0AAP6X6M5</accession>
<dbReference type="RefSeq" id="WP_014714917.1">
    <property type="nucleotide sequence ID" value="NZ_CP011923.2"/>
</dbReference>
<evidence type="ECO:0000256" key="8">
    <source>
        <dbReference type="ARBA" id="ARBA00023098"/>
    </source>
</evidence>
<dbReference type="InterPro" id="IPR020904">
    <property type="entry name" value="Sc_DH/Rdtase_CS"/>
</dbReference>
<comment type="function">
    <text evidence="1 12">Catalyzes the NADPH-dependent reduction of beta-ketoacyl-ACP substrates to beta-hydroxyacyl-ACP products, the first reductive step in the elongation cycle of fatty acid biosynthesis.</text>
</comment>
<dbReference type="InterPro" id="IPR057326">
    <property type="entry name" value="KR_dom"/>
</dbReference>
<dbReference type="FunFam" id="3.40.50.720:FF:000037">
    <property type="entry name" value="3-oxoacyl-[acyl-carrier-protein] reductase FabG"/>
    <property type="match status" value="1"/>
</dbReference>
<dbReference type="InterPro" id="IPR036291">
    <property type="entry name" value="NAD(P)-bd_dom_sf"/>
</dbReference>
<dbReference type="EMBL" id="QPQM01000011">
    <property type="protein sequence ID" value="NIY56696.1"/>
    <property type="molecule type" value="Genomic_DNA"/>
</dbReference>
<dbReference type="SUPFAM" id="SSF51735">
    <property type="entry name" value="NAD(P)-binding Rossmann-fold domains"/>
    <property type="match status" value="1"/>
</dbReference>
<feature type="domain" description="Ketoreductase" evidence="13">
    <location>
        <begin position="6"/>
        <end position="190"/>
    </location>
</feature>
<dbReference type="CDD" id="cd05333">
    <property type="entry name" value="BKR_SDR_c"/>
    <property type="match status" value="1"/>
</dbReference>
<dbReference type="GO" id="GO:0051287">
    <property type="term" value="F:NAD binding"/>
    <property type="evidence" value="ECO:0007669"/>
    <property type="project" value="UniProtKB-UniRule"/>
</dbReference>
<evidence type="ECO:0000313" key="16">
    <source>
        <dbReference type="Proteomes" id="UP000035930"/>
    </source>
</evidence>
<evidence type="ECO:0000256" key="10">
    <source>
        <dbReference type="PIRSR" id="PIRSR611284-1"/>
    </source>
</evidence>
<evidence type="ECO:0000256" key="4">
    <source>
        <dbReference type="ARBA" id="ARBA00022516"/>
    </source>
</evidence>
<keyword evidence="4 12" id="KW-0444">Lipid biosynthesis</keyword>
<keyword evidence="16" id="KW-1185">Reference proteome</keyword>
<keyword evidence="7 12" id="KW-0560">Oxidoreductase</keyword>
<dbReference type="PANTHER" id="PTHR42879">
    <property type="entry name" value="3-OXOACYL-(ACYL-CARRIER-PROTEIN) REDUCTASE"/>
    <property type="match status" value="1"/>
</dbReference>
<name>A0AAP6X6M5_9GAMM</name>
<dbReference type="NCBIfam" id="NF009466">
    <property type="entry name" value="PRK12826.1-2"/>
    <property type="match status" value="1"/>
</dbReference>
<evidence type="ECO:0000256" key="5">
    <source>
        <dbReference type="ARBA" id="ARBA00022832"/>
    </source>
</evidence>
<feature type="binding site" evidence="11">
    <location>
        <position position="89"/>
    </location>
    <ligand>
        <name>NADP(+)</name>
        <dbReference type="ChEBI" id="CHEBI:58349"/>
    </ligand>
</feature>
<evidence type="ECO:0000256" key="1">
    <source>
        <dbReference type="ARBA" id="ARBA00002607"/>
    </source>
</evidence>
<dbReference type="EMBL" id="CP011923">
    <property type="protein sequence ID" value="AKN89029.1"/>
    <property type="molecule type" value="Genomic_DNA"/>
</dbReference>
<dbReference type="Gene3D" id="3.40.50.720">
    <property type="entry name" value="NAD(P)-binding Rossmann-like Domain"/>
    <property type="match status" value="1"/>
</dbReference>
<dbReference type="EC" id="1.1.1.100" evidence="12"/>
<dbReference type="InterPro" id="IPR011284">
    <property type="entry name" value="3oxo_ACP_reduc"/>
</dbReference>
<keyword evidence="5 12" id="KW-0276">Fatty acid metabolism</keyword>
<dbReference type="InterPro" id="IPR002347">
    <property type="entry name" value="SDR_fam"/>
</dbReference>
<dbReference type="PRINTS" id="PR00081">
    <property type="entry name" value="GDHRDH"/>
</dbReference>
<dbReference type="SMART" id="SM00822">
    <property type="entry name" value="PKS_KR"/>
    <property type="match status" value="1"/>
</dbReference>
<keyword evidence="8 12" id="KW-0443">Lipid metabolism</keyword>
<dbReference type="GO" id="GO:0030497">
    <property type="term" value="P:fatty acid elongation"/>
    <property type="evidence" value="ECO:0007669"/>
    <property type="project" value="UniProtKB-ARBA"/>
</dbReference>
<evidence type="ECO:0000259" key="13">
    <source>
        <dbReference type="SMART" id="SM00822"/>
    </source>
</evidence>
<dbReference type="PRINTS" id="PR00080">
    <property type="entry name" value="SDRFAMILY"/>
</dbReference>
<dbReference type="GO" id="GO:0004316">
    <property type="term" value="F:3-oxoacyl-[acyl-carrier-protein] reductase (NADPH) activity"/>
    <property type="evidence" value="ECO:0007669"/>
    <property type="project" value="UniProtKB-UniRule"/>
</dbReference>
<comment type="catalytic activity">
    <reaction evidence="12">
        <text>a (3R)-hydroxyacyl-[ACP] + NADP(+) = a 3-oxoacyl-[ACP] + NADPH + H(+)</text>
        <dbReference type="Rhea" id="RHEA:17397"/>
        <dbReference type="Rhea" id="RHEA-COMP:9916"/>
        <dbReference type="Rhea" id="RHEA-COMP:9945"/>
        <dbReference type="ChEBI" id="CHEBI:15378"/>
        <dbReference type="ChEBI" id="CHEBI:57783"/>
        <dbReference type="ChEBI" id="CHEBI:58349"/>
        <dbReference type="ChEBI" id="CHEBI:78776"/>
        <dbReference type="ChEBI" id="CHEBI:78827"/>
        <dbReference type="EC" id="1.1.1.100"/>
    </reaction>
</comment>
<comment type="similarity">
    <text evidence="3 12">Belongs to the short-chain dehydrogenases/reductases (SDR) family.</text>
</comment>
<evidence type="ECO:0000256" key="2">
    <source>
        <dbReference type="ARBA" id="ARBA00005194"/>
    </source>
</evidence>
<dbReference type="InterPro" id="IPR050259">
    <property type="entry name" value="SDR"/>
</dbReference>
<sequence>MSLNDKIALVTGASRGIGFEVAQAIANKGAMVIGTATSQGSAEKFENSMKEKGLKAKGLVLNISDIESIQNLFAELKAENLAIDILVNNAGITRDNLMMRMSEDAWQSVINTNLSSIFRMSKECVRGMMKKKWGRIISIGSVVGSVGNPGQTNYCAAKAGVIGFSKSLAYEVATRNITVNVVAPGFIATDMTNKLTDEQKSFITTKIPSGQMGEPKDIVAAVTFLASEDAKYITGQTIHVNGGMYMA</sequence>
<evidence type="ECO:0000256" key="6">
    <source>
        <dbReference type="ARBA" id="ARBA00022857"/>
    </source>
</evidence>
<dbReference type="GeneID" id="45433485"/>
<dbReference type="NCBIfam" id="NF004197">
    <property type="entry name" value="PRK05653.1-1"/>
    <property type="match status" value="1"/>
</dbReference>
<comment type="pathway">
    <text evidence="2 12">Lipid metabolism; fatty acid biosynthesis.</text>
</comment>
<reference evidence="15" key="3">
    <citation type="journal article" date="2020" name="Int. J. Syst. Evol. Microbiol.">
        <title>Reclassification of Francisella noatunensis subsp. orientalis Ottem et al. 2009 as Francisella orientalis sp. nov., Francisella noatunensis subsp. chilensis subsp. nov. and emended description of Francisella noatunensis.</title>
        <authorList>
            <person name="Ramirez-Paredes J.G."/>
            <person name="Larsson P."/>
            <person name="Thompson K.D."/>
            <person name="Penman D.J."/>
            <person name="Busse H.J."/>
            <person name="Ohrman C."/>
            <person name="Sjodin A."/>
            <person name="Soto E."/>
            <person name="Richards R.H."/>
            <person name="Adams A."/>
            <person name="Colquhoun D.J."/>
        </authorList>
    </citation>
    <scope>NUCLEOTIDE SEQUENCE</scope>
    <source>
        <strain evidence="15">LADL-07285A</strain>
    </source>
</reference>
<keyword evidence="9 12" id="KW-0275">Fatty acid biosynthesis</keyword>
<reference evidence="14" key="2">
    <citation type="submission" date="2017-08" db="EMBL/GenBank/DDBJ databases">
        <title>Complete Genome Sequence of Francisella noatunensis subsp. orientalis strain FNO190.</title>
        <authorList>
            <person name="Pereira F.L."/>
            <person name="Goncalves L.A."/>
            <person name="Guilherme T.C."/>
            <person name="Soares S.C."/>
            <person name="Dorella F.A."/>
            <person name="Carvalho A.F."/>
            <person name="Leibowitz M.P."/>
            <person name="Leal C.A.G."/>
            <person name="Azevedo V.A.C."/>
            <person name="Figueiredo H.C.P."/>
        </authorList>
    </citation>
    <scope>NUCLEOTIDE SEQUENCE</scope>
    <source>
        <strain evidence="14">FNO190</strain>
    </source>
</reference>
<evidence type="ECO:0000313" key="14">
    <source>
        <dbReference type="EMBL" id="AKN89029.1"/>
    </source>
</evidence>
<evidence type="ECO:0000256" key="11">
    <source>
        <dbReference type="PIRSR" id="PIRSR611284-2"/>
    </source>
</evidence>
<dbReference type="NCBIfam" id="TIGR01830">
    <property type="entry name" value="3oxo_ACP_reduc"/>
    <property type="match status" value="1"/>
</dbReference>
<feature type="binding site" evidence="11">
    <location>
        <position position="37"/>
    </location>
    <ligand>
        <name>NADP(+)</name>
        <dbReference type="ChEBI" id="CHEBI:58349"/>
    </ligand>
</feature>
<organism evidence="15 17">
    <name type="scientific">Francisella orientalis</name>
    <dbReference type="NCBI Taxonomy" id="299583"/>
    <lineage>
        <taxon>Bacteria</taxon>
        <taxon>Pseudomonadati</taxon>
        <taxon>Pseudomonadota</taxon>
        <taxon>Gammaproteobacteria</taxon>
        <taxon>Thiotrichales</taxon>
        <taxon>Francisellaceae</taxon>
        <taxon>Francisella</taxon>
    </lineage>
</organism>
<gene>
    <name evidence="14" type="primary">fabG</name>
    <name evidence="15" type="ORF">CHQ83_05140</name>
    <name evidence="14" type="ORF">FNO190_1384</name>
</gene>
<feature type="binding site" evidence="11">
    <location>
        <begin position="12"/>
        <end position="15"/>
    </location>
    <ligand>
        <name>NADP(+)</name>
        <dbReference type="ChEBI" id="CHEBI:58349"/>
    </ligand>
</feature>
<dbReference type="PANTHER" id="PTHR42879:SF2">
    <property type="entry name" value="3-OXOACYL-[ACYL-CARRIER-PROTEIN] REDUCTASE FABG"/>
    <property type="match status" value="1"/>
</dbReference>
<proteinExistence type="inferred from homology"/>
<evidence type="ECO:0000313" key="15">
    <source>
        <dbReference type="EMBL" id="NIY56696.1"/>
    </source>
</evidence>
<comment type="subunit">
    <text evidence="12">Homotetramer.</text>
</comment>
<feature type="active site" description="Proton acceptor" evidence="10">
    <location>
        <position position="154"/>
    </location>
</feature>
<evidence type="ECO:0000256" key="3">
    <source>
        <dbReference type="ARBA" id="ARBA00006484"/>
    </source>
</evidence>
<reference evidence="16" key="1">
    <citation type="submission" date="2015-02" db="EMBL/GenBank/DDBJ databases">
        <title>Complete genome sequence of Francisella noatunensis subsp. orientalis FNO190 isolated from farm-raised Nile tilapia in Brazil.</title>
        <authorList>
            <person name="Figueiredo H.C.P."/>
            <person name="Leal C.A.G."/>
            <person name="Pereira F.L."/>
            <person name="Soares S.C."/>
            <person name="Goncalves L.A."/>
            <person name="Dorella F.A."/>
            <person name="Carvalho A.F."/>
            <person name="Azevedo V.A.C."/>
        </authorList>
    </citation>
    <scope>NUCLEOTIDE SEQUENCE [LARGE SCALE GENOMIC DNA]</scope>
    <source>
        <strain evidence="16">FNO190</strain>
    </source>
</reference>
<keyword evidence="6 11" id="KW-0521">NADP</keyword>
<dbReference type="Proteomes" id="UP000035930">
    <property type="component" value="Chromosome"/>
</dbReference>
<dbReference type="Pfam" id="PF13561">
    <property type="entry name" value="adh_short_C2"/>
    <property type="match status" value="1"/>
</dbReference>
<evidence type="ECO:0000256" key="12">
    <source>
        <dbReference type="RuleBase" id="RU366074"/>
    </source>
</evidence>
<dbReference type="Proteomes" id="UP000774689">
    <property type="component" value="Unassembled WGS sequence"/>
</dbReference>
<feature type="binding site" evidence="11">
    <location>
        <position position="187"/>
    </location>
    <ligand>
        <name>NADP(+)</name>
        <dbReference type="ChEBI" id="CHEBI:58349"/>
    </ligand>
</feature>
<protein>
    <recommendedName>
        <fullName evidence="12">3-oxoacyl-[acyl-carrier-protein] reductase</fullName>
        <ecNumber evidence="12">1.1.1.100</ecNumber>
    </recommendedName>
</protein>
<dbReference type="PROSITE" id="PS00061">
    <property type="entry name" value="ADH_SHORT"/>
    <property type="match status" value="1"/>
</dbReference>
<dbReference type="NCBIfam" id="NF009464">
    <property type="entry name" value="PRK12824.1"/>
    <property type="match status" value="1"/>
</dbReference>
<evidence type="ECO:0000313" key="17">
    <source>
        <dbReference type="Proteomes" id="UP000774689"/>
    </source>
</evidence>
<evidence type="ECO:0000256" key="7">
    <source>
        <dbReference type="ARBA" id="ARBA00023002"/>
    </source>
</evidence>
<evidence type="ECO:0000256" key="9">
    <source>
        <dbReference type="ARBA" id="ARBA00023160"/>
    </source>
</evidence>